<name>Q1K064_DESA6</name>
<dbReference type="RefSeq" id="WP_006000013.1">
    <property type="nucleotide sequence ID" value="NZ_AAEW02000007.1"/>
</dbReference>
<comment type="caution">
    <text evidence="2">The sequence shown here is derived from an EMBL/GenBank/DDBJ whole genome shotgun (WGS) entry which is preliminary data.</text>
</comment>
<keyword evidence="1" id="KW-0472">Membrane</keyword>
<dbReference type="OrthoDB" id="5516585at2"/>
<reference evidence="2" key="2">
    <citation type="submission" date="2006-05" db="EMBL/GenBank/DDBJ databases">
        <title>Sequencing of the draft genome and assembly of Desulfuromonas acetoxidans DSM 684.</title>
        <authorList>
            <consortium name="US DOE Joint Genome Institute (JGI-PGF)"/>
            <person name="Copeland A."/>
            <person name="Lucas S."/>
            <person name="Lapidus A."/>
            <person name="Barry K."/>
            <person name="Detter J.C."/>
            <person name="Glavina del Rio T."/>
            <person name="Hammon N."/>
            <person name="Israni S."/>
            <person name="Dalin E."/>
            <person name="Tice H."/>
            <person name="Bruce D."/>
            <person name="Pitluck S."/>
            <person name="Richardson P."/>
        </authorList>
    </citation>
    <scope>NUCLEOTIDE SEQUENCE [LARGE SCALE GENOMIC DNA]</scope>
    <source>
        <strain evidence="2">DSM 684</strain>
    </source>
</reference>
<evidence type="ECO:0000256" key="1">
    <source>
        <dbReference type="SAM" id="Phobius"/>
    </source>
</evidence>
<keyword evidence="3" id="KW-1185">Reference proteome</keyword>
<proteinExistence type="predicted"/>
<dbReference type="AlphaFoldDB" id="Q1K064"/>
<dbReference type="EMBL" id="AAEW02000007">
    <property type="protein sequence ID" value="EAT16077.1"/>
    <property type="molecule type" value="Genomic_DNA"/>
</dbReference>
<evidence type="ECO:0000313" key="3">
    <source>
        <dbReference type="Proteomes" id="UP000005695"/>
    </source>
</evidence>
<reference evidence="2" key="1">
    <citation type="submission" date="2006-05" db="EMBL/GenBank/DDBJ databases">
        <title>Annotation of the draft genome assembly of Desulfuromonas acetoxidans DSM 684.</title>
        <authorList>
            <consortium name="US DOE Joint Genome Institute (JGI-ORNL)"/>
            <person name="Larimer F."/>
            <person name="Land M."/>
            <person name="Hauser L."/>
        </authorList>
    </citation>
    <scope>NUCLEOTIDE SEQUENCE [LARGE SCALE GENOMIC DNA]</scope>
    <source>
        <strain evidence="2">DSM 684</strain>
    </source>
</reference>
<gene>
    <name evidence="2" type="ORF">Dace_2378</name>
</gene>
<keyword evidence="1" id="KW-1133">Transmembrane helix</keyword>
<feature type="transmembrane region" description="Helical" evidence="1">
    <location>
        <begin position="20"/>
        <end position="43"/>
    </location>
</feature>
<protein>
    <submittedName>
        <fullName evidence="2">Uncharacterized protein</fullName>
    </submittedName>
</protein>
<sequence length="175" mass="19797">MTPEHLAALATILTILKNIGVLPLSVVSLLFFGPWITLIAVLYSQGRRADKTLTTFQESVGTMQATMAQQDTRINEQIVGQNDRLNKMLTEQNVRVNDIILDFRDRTGELITGQEKRFEAVVRMYENNVEMVRDYHKLADDLTGVITLTTRTLEALVQKVDNNMFCPAVREKGGR</sequence>
<evidence type="ECO:0000313" key="2">
    <source>
        <dbReference type="EMBL" id="EAT16077.1"/>
    </source>
</evidence>
<keyword evidence="1" id="KW-0812">Transmembrane</keyword>
<dbReference type="Proteomes" id="UP000005695">
    <property type="component" value="Unassembled WGS sequence"/>
</dbReference>
<organism evidence="2 3">
    <name type="scientific">Desulfuromonas acetoxidans (strain DSM 684 / 11070)</name>
    <dbReference type="NCBI Taxonomy" id="281689"/>
    <lineage>
        <taxon>Bacteria</taxon>
        <taxon>Pseudomonadati</taxon>
        <taxon>Thermodesulfobacteriota</taxon>
        <taxon>Desulfuromonadia</taxon>
        <taxon>Desulfuromonadales</taxon>
        <taxon>Desulfuromonadaceae</taxon>
        <taxon>Desulfuromonas</taxon>
    </lineage>
</organism>
<accession>Q1K064</accession>